<evidence type="ECO:0000256" key="4">
    <source>
        <dbReference type="ARBA" id="ARBA00022679"/>
    </source>
</evidence>
<comment type="subunit">
    <text evidence="10">Monomer.</text>
</comment>
<gene>
    <name evidence="10 14" type="primary">miaA</name>
    <name evidence="14" type="ORF">L21SP3_01954</name>
</gene>
<comment type="catalytic activity">
    <reaction evidence="9 10 11">
        <text>adenosine(37) in tRNA + dimethylallyl diphosphate = N(6)-dimethylallyladenosine(37) in tRNA + diphosphate</text>
        <dbReference type="Rhea" id="RHEA:26482"/>
        <dbReference type="Rhea" id="RHEA-COMP:10162"/>
        <dbReference type="Rhea" id="RHEA-COMP:10375"/>
        <dbReference type="ChEBI" id="CHEBI:33019"/>
        <dbReference type="ChEBI" id="CHEBI:57623"/>
        <dbReference type="ChEBI" id="CHEBI:74411"/>
        <dbReference type="ChEBI" id="CHEBI:74415"/>
        <dbReference type="EC" id="2.5.1.75"/>
    </reaction>
</comment>
<evidence type="ECO:0000256" key="9">
    <source>
        <dbReference type="ARBA" id="ARBA00049563"/>
    </source>
</evidence>
<keyword evidence="6 10" id="KW-0547">Nucleotide-binding</keyword>
<dbReference type="Pfam" id="PF01715">
    <property type="entry name" value="IPPT"/>
    <property type="match status" value="1"/>
</dbReference>
<evidence type="ECO:0000256" key="3">
    <source>
        <dbReference type="ARBA" id="ARBA00005842"/>
    </source>
</evidence>
<sequence>MSEKKIVITGVTAGGKSSLAFSLAQKIGAEIISIDSMKVYKKMDIGTAKPSQERRAEIKYHLIDVVQPWEEFGVSSFLELKDRAVEQIHSKGRKVIGAGGTAMYLKNMLYGLFDGPGTSNQLRDKLKENLYSEGKQAFHQRLSRIDPQAAEKIHPNDTKRLIRAMEVYELTGRPISSFQVNFNASPDPSWVVIGIRREKELESRRINARVKRMMEMGLLQEAEMLYNLDKPLSKQAAAAIGYAELFEVFRGNMELEKAVERIKINTRKFAKSQRTWFKNFHNIKWINAEQDESEGSIMDRAMKILEQEGGLEDD</sequence>
<dbReference type="Gene3D" id="1.10.20.140">
    <property type="match status" value="1"/>
</dbReference>
<evidence type="ECO:0000256" key="10">
    <source>
        <dbReference type="HAMAP-Rule" id="MF_00185"/>
    </source>
</evidence>
<dbReference type="InterPro" id="IPR018022">
    <property type="entry name" value="IPT"/>
</dbReference>
<comment type="caution">
    <text evidence="10">Lacks conserved residue(s) required for the propagation of feature annotation.</text>
</comment>
<feature type="site" description="Interaction with substrate tRNA" evidence="10">
    <location>
        <position position="123"/>
    </location>
</feature>
<dbReference type="HAMAP" id="MF_00185">
    <property type="entry name" value="IPP_trans"/>
    <property type="match status" value="1"/>
</dbReference>
<evidence type="ECO:0000256" key="11">
    <source>
        <dbReference type="RuleBase" id="RU003783"/>
    </source>
</evidence>
<evidence type="ECO:0000313" key="14">
    <source>
        <dbReference type="EMBL" id="AQQ10128.1"/>
    </source>
</evidence>
<dbReference type="GO" id="GO:0005524">
    <property type="term" value="F:ATP binding"/>
    <property type="evidence" value="ECO:0007669"/>
    <property type="project" value="UniProtKB-UniRule"/>
</dbReference>
<dbReference type="EMBL" id="CP019633">
    <property type="protein sequence ID" value="AQQ10128.1"/>
    <property type="molecule type" value="Genomic_DNA"/>
</dbReference>
<dbReference type="KEGG" id="pbu:L21SP3_01954"/>
<proteinExistence type="inferred from homology"/>
<accession>A0A1Q2HRN9</accession>
<feature type="region of interest" description="Interaction with substrate tRNA" evidence="10">
    <location>
        <begin position="35"/>
        <end position="38"/>
    </location>
</feature>
<evidence type="ECO:0000256" key="8">
    <source>
        <dbReference type="ARBA" id="ARBA00022842"/>
    </source>
</evidence>
<dbReference type="AlphaFoldDB" id="A0A1Q2HRN9"/>
<keyword evidence="15" id="KW-1185">Reference proteome</keyword>
<comment type="similarity">
    <text evidence="3 10 13">Belongs to the IPP transferase family.</text>
</comment>
<dbReference type="Gene3D" id="3.40.50.300">
    <property type="entry name" value="P-loop containing nucleotide triphosphate hydrolases"/>
    <property type="match status" value="1"/>
</dbReference>
<comment type="function">
    <text evidence="2 10 12">Catalyzes the transfer of a dimethylallyl group onto the adenine at position 37 in tRNAs that read codons beginning with uridine, leading to the formation of N6-(dimethylallyl)adenosine (i(6)A).</text>
</comment>
<dbReference type="SUPFAM" id="SSF52540">
    <property type="entry name" value="P-loop containing nucleoside triphosphate hydrolases"/>
    <property type="match status" value="2"/>
</dbReference>
<dbReference type="RefSeq" id="WP_161488173.1">
    <property type="nucleotide sequence ID" value="NZ_CP019633.1"/>
</dbReference>
<dbReference type="Proteomes" id="UP000188273">
    <property type="component" value="Chromosome"/>
</dbReference>
<organism evidence="14 15">
    <name type="scientific">Sedimentisphaera cyanobacteriorum</name>
    <dbReference type="NCBI Taxonomy" id="1940790"/>
    <lineage>
        <taxon>Bacteria</taxon>
        <taxon>Pseudomonadati</taxon>
        <taxon>Planctomycetota</taxon>
        <taxon>Phycisphaerae</taxon>
        <taxon>Sedimentisphaerales</taxon>
        <taxon>Sedimentisphaeraceae</taxon>
        <taxon>Sedimentisphaera</taxon>
    </lineage>
</organism>
<evidence type="ECO:0000256" key="13">
    <source>
        <dbReference type="RuleBase" id="RU003785"/>
    </source>
</evidence>
<feature type="binding site" evidence="10">
    <location>
        <begin position="12"/>
        <end position="17"/>
    </location>
    <ligand>
        <name>substrate</name>
    </ligand>
</feature>
<feature type="binding site" evidence="10">
    <location>
        <begin position="10"/>
        <end position="17"/>
    </location>
    <ligand>
        <name>ATP</name>
        <dbReference type="ChEBI" id="CHEBI:30616"/>
    </ligand>
</feature>
<dbReference type="FunFam" id="1.10.20.140:FF:000001">
    <property type="entry name" value="tRNA dimethylallyltransferase"/>
    <property type="match status" value="1"/>
</dbReference>
<evidence type="ECO:0000313" key="15">
    <source>
        <dbReference type="Proteomes" id="UP000188273"/>
    </source>
</evidence>
<dbReference type="STRING" id="1940790.L21SP3_01954"/>
<dbReference type="PANTHER" id="PTHR11088">
    <property type="entry name" value="TRNA DIMETHYLALLYLTRANSFERASE"/>
    <property type="match status" value="1"/>
</dbReference>
<evidence type="ECO:0000256" key="1">
    <source>
        <dbReference type="ARBA" id="ARBA00001946"/>
    </source>
</evidence>
<dbReference type="OrthoDB" id="9776390at2"/>
<dbReference type="InterPro" id="IPR027417">
    <property type="entry name" value="P-loop_NTPase"/>
</dbReference>
<dbReference type="GO" id="GO:0006400">
    <property type="term" value="P:tRNA modification"/>
    <property type="evidence" value="ECO:0007669"/>
    <property type="project" value="TreeGrafter"/>
</dbReference>
<evidence type="ECO:0000256" key="5">
    <source>
        <dbReference type="ARBA" id="ARBA00022694"/>
    </source>
</evidence>
<evidence type="ECO:0000256" key="7">
    <source>
        <dbReference type="ARBA" id="ARBA00022840"/>
    </source>
</evidence>
<evidence type="ECO:0000256" key="6">
    <source>
        <dbReference type="ARBA" id="ARBA00022741"/>
    </source>
</evidence>
<dbReference type="PANTHER" id="PTHR11088:SF60">
    <property type="entry name" value="TRNA DIMETHYLALLYLTRANSFERASE"/>
    <property type="match status" value="1"/>
</dbReference>
<dbReference type="EC" id="2.5.1.75" evidence="10"/>
<protein>
    <recommendedName>
        <fullName evidence="10">tRNA dimethylallyltransferase</fullName>
        <ecNumber evidence="10">2.5.1.75</ecNumber>
    </recommendedName>
    <alternativeName>
        <fullName evidence="10">Dimethylallyl diphosphate:tRNA dimethylallyltransferase</fullName>
        <shortName evidence="10">DMAPP:tRNA dimethylallyltransferase</shortName>
        <shortName evidence="10">DMATase</shortName>
    </alternativeName>
    <alternativeName>
        <fullName evidence="10">Isopentenyl-diphosphate:tRNA isopentenyltransferase</fullName>
        <shortName evidence="10">IPP transferase</shortName>
        <shortName evidence="10">IPPT</shortName>
        <shortName evidence="10">IPTase</shortName>
    </alternativeName>
</protein>
<evidence type="ECO:0000256" key="12">
    <source>
        <dbReference type="RuleBase" id="RU003784"/>
    </source>
</evidence>
<keyword evidence="7 10" id="KW-0067">ATP-binding</keyword>
<reference evidence="15" key="1">
    <citation type="submission" date="2017-02" db="EMBL/GenBank/DDBJ databases">
        <title>Comparative genomics and description of representatives of a novel lineage of planctomycetes thriving in anoxic sediments.</title>
        <authorList>
            <person name="Spring S."/>
            <person name="Bunk B."/>
            <person name="Sproer C."/>
            <person name="Klenk H.-P."/>
        </authorList>
    </citation>
    <scope>NUCLEOTIDE SEQUENCE [LARGE SCALE GENOMIC DNA]</scope>
    <source>
        <strain evidence="15">L21-RPul-D3</strain>
    </source>
</reference>
<keyword evidence="8 10" id="KW-0460">Magnesium</keyword>
<name>A0A1Q2HRN9_9BACT</name>
<dbReference type="NCBIfam" id="TIGR00174">
    <property type="entry name" value="miaA"/>
    <property type="match status" value="1"/>
</dbReference>
<dbReference type="GO" id="GO:0052381">
    <property type="term" value="F:tRNA dimethylallyltransferase activity"/>
    <property type="evidence" value="ECO:0007669"/>
    <property type="project" value="UniProtKB-UniRule"/>
</dbReference>
<evidence type="ECO:0000256" key="2">
    <source>
        <dbReference type="ARBA" id="ARBA00003213"/>
    </source>
</evidence>
<dbReference type="InterPro" id="IPR039657">
    <property type="entry name" value="Dimethylallyltransferase"/>
</dbReference>
<comment type="cofactor">
    <cofactor evidence="1 10">
        <name>Mg(2+)</name>
        <dbReference type="ChEBI" id="CHEBI:18420"/>
    </cofactor>
</comment>
<feature type="site" description="Interaction with substrate tRNA" evidence="10">
    <location>
        <position position="101"/>
    </location>
</feature>
<keyword evidence="5 10" id="KW-0819">tRNA processing</keyword>
<keyword evidence="4 10" id="KW-0808">Transferase</keyword>